<accession>A0A7L3LY65</accession>
<feature type="non-terminal residue" evidence="1">
    <location>
        <position position="1"/>
    </location>
</feature>
<dbReference type="PANTHER" id="PTHR15347:SF1">
    <property type="entry name" value="SPERM-ASSOCIATED ANTIGEN 5"/>
    <property type="match status" value="1"/>
</dbReference>
<dbReference type="OrthoDB" id="5972338at2759"/>
<proteinExistence type="predicted"/>
<dbReference type="GO" id="GO:0051988">
    <property type="term" value="P:regulation of attachment of spindle microtubules to kinetochore"/>
    <property type="evidence" value="ECO:0007669"/>
    <property type="project" value="InterPro"/>
</dbReference>
<comment type="caution">
    <text evidence="1">The sequence shown here is derived from an EMBL/GenBank/DDBJ whole genome shotgun (WGS) entry which is preliminary data.</text>
</comment>
<protein>
    <submittedName>
        <fullName evidence="1">SPAG5 protein</fullName>
    </submittedName>
</protein>
<evidence type="ECO:0000313" key="2">
    <source>
        <dbReference type="Proteomes" id="UP000582182"/>
    </source>
</evidence>
<name>A0A7L3LY65_9CHAR</name>
<dbReference type="AlphaFoldDB" id="A0A7L3LY65"/>
<dbReference type="GO" id="GO:0051301">
    <property type="term" value="P:cell division"/>
    <property type="evidence" value="ECO:0007669"/>
    <property type="project" value="InterPro"/>
</dbReference>
<organism evidence="1 2">
    <name type="scientific">Turnix velox</name>
    <name type="common">Little buttonquail</name>
    <dbReference type="NCBI Taxonomy" id="2529409"/>
    <lineage>
        <taxon>Eukaryota</taxon>
        <taxon>Metazoa</taxon>
        <taxon>Chordata</taxon>
        <taxon>Craniata</taxon>
        <taxon>Vertebrata</taxon>
        <taxon>Euteleostomi</taxon>
        <taxon>Archelosauria</taxon>
        <taxon>Archosauria</taxon>
        <taxon>Dinosauria</taxon>
        <taxon>Saurischia</taxon>
        <taxon>Theropoda</taxon>
        <taxon>Coelurosauria</taxon>
        <taxon>Aves</taxon>
        <taxon>Neognathae</taxon>
        <taxon>Neoaves</taxon>
        <taxon>Charadriiformes</taxon>
        <taxon>Turnicidae</taxon>
        <taxon>Turnix</taxon>
    </lineage>
</organism>
<gene>
    <name evidence="1" type="primary">Spag5_0</name>
    <name evidence="1" type="ORF">TURVEL_R14378</name>
</gene>
<evidence type="ECO:0000313" key="1">
    <source>
        <dbReference type="EMBL" id="NXU59265.1"/>
    </source>
</evidence>
<sequence length="254" mass="28144">TPVATAAMGTSVTPVATAATGTSVTPGATTAVGTSVTPMATTVAGTFMTPRELQERSMNKSVGVPPRAKDNAAETDSLLWHCSQEQLRSLSRAELEGRLESTLIIMEALALRLRQWQESQWPLARVGPAGQRDMVTQTDVTHPEGEEKIYHNLYLELRRKVEVLQRQRGVEKKLQQELEVAAEGMSAWSKQCLQFQGLVDGAFQSLQEEQRTLSQEQEQVRALVSRCQAVLEKVPGKVRTCLEERDAMRQRAEE</sequence>
<dbReference type="InterPro" id="IPR028728">
    <property type="entry name" value="Astrin"/>
</dbReference>
<feature type="non-terminal residue" evidence="1">
    <location>
        <position position="254"/>
    </location>
</feature>
<reference evidence="1 2" key="1">
    <citation type="submission" date="2019-09" db="EMBL/GenBank/DDBJ databases">
        <title>Bird 10,000 Genomes (B10K) Project - Family phase.</title>
        <authorList>
            <person name="Zhang G."/>
        </authorList>
    </citation>
    <scope>NUCLEOTIDE SEQUENCE [LARGE SCALE GENOMIC DNA]</scope>
    <source>
        <strain evidence="1">B10K-DU-029-46</strain>
    </source>
</reference>
<dbReference type="EMBL" id="VZTY01034247">
    <property type="protein sequence ID" value="NXU59265.1"/>
    <property type="molecule type" value="Genomic_DNA"/>
</dbReference>
<keyword evidence="2" id="KW-1185">Reference proteome</keyword>
<dbReference type="PANTHER" id="PTHR15347">
    <property type="entry name" value="SPERM-ASSOCIATED ANTIGEN 5"/>
    <property type="match status" value="1"/>
</dbReference>
<dbReference type="Proteomes" id="UP000582182">
    <property type="component" value="Unassembled WGS sequence"/>
</dbReference>